<dbReference type="InterPro" id="IPR022689">
    <property type="entry name" value="Iron_dep_repressor"/>
</dbReference>
<evidence type="ECO:0000256" key="2">
    <source>
        <dbReference type="ARBA" id="ARBA00007871"/>
    </source>
</evidence>
<comment type="subunit">
    <text evidence="3">Homodimer.</text>
</comment>
<dbReference type="SUPFAM" id="SSF50037">
    <property type="entry name" value="C-terminal domain of transcriptional repressors"/>
    <property type="match status" value="1"/>
</dbReference>
<evidence type="ECO:0000256" key="3">
    <source>
        <dbReference type="ARBA" id="ARBA00011738"/>
    </source>
</evidence>
<comment type="caution">
    <text evidence="9">The sequence shown here is derived from an EMBL/GenBank/DDBJ whole genome shotgun (WGS) entry which is preliminary data.</text>
</comment>
<dbReference type="Gene3D" id="1.10.10.10">
    <property type="entry name" value="Winged helix-like DNA-binding domain superfamily/Winged helix DNA-binding domain"/>
    <property type="match status" value="1"/>
</dbReference>
<keyword evidence="6" id="KW-0238">DNA-binding</keyword>
<dbReference type="Pfam" id="PF01325">
    <property type="entry name" value="Fe_dep_repress"/>
    <property type="match status" value="1"/>
</dbReference>
<dbReference type="InterPro" id="IPR036390">
    <property type="entry name" value="WH_DNA-bd_sf"/>
</dbReference>
<comment type="similarity">
    <text evidence="2">Belongs to the DtxR/MntR family.</text>
</comment>
<organism evidence="9 10">
    <name type="scientific">Nesterenkonia halotolerans</name>
    <dbReference type="NCBI Taxonomy" id="225325"/>
    <lineage>
        <taxon>Bacteria</taxon>
        <taxon>Bacillati</taxon>
        <taxon>Actinomycetota</taxon>
        <taxon>Actinomycetes</taxon>
        <taxon>Micrococcales</taxon>
        <taxon>Micrococcaceae</taxon>
        <taxon>Nesterenkonia</taxon>
    </lineage>
</organism>
<dbReference type="Gene3D" id="1.10.60.10">
    <property type="entry name" value="Iron dependent repressor, metal binding and dimerisation domain"/>
    <property type="match status" value="1"/>
</dbReference>
<evidence type="ECO:0000256" key="6">
    <source>
        <dbReference type="ARBA" id="ARBA00023125"/>
    </source>
</evidence>
<evidence type="ECO:0000313" key="9">
    <source>
        <dbReference type="EMBL" id="MBE1515307.1"/>
    </source>
</evidence>
<evidence type="ECO:0000256" key="7">
    <source>
        <dbReference type="ARBA" id="ARBA00023163"/>
    </source>
</evidence>
<dbReference type="SUPFAM" id="SSF47979">
    <property type="entry name" value="Iron-dependent repressor protein, dimerization domain"/>
    <property type="match status" value="1"/>
</dbReference>
<dbReference type="Proteomes" id="UP000636579">
    <property type="component" value="Unassembled WGS sequence"/>
</dbReference>
<evidence type="ECO:0000256" key="4">
    <source>
        <dbReference type="ARBA" id="ARBA00023004"/>
    </source>
</evidence>
<dbReference type="Gene3D" id="2.30.30.90">
    <property type="match status" value="1"/>
</dbReference>
<dbReference type="PROSITE" id="PS50944">
    <property type="entry name" value="HTH_DTXR"/>
    <property type="match status" value="1"/>
</dbReference>
<dbReference type="RefSeq" id="WP_192592162.1">
    <property type="nucleotide sequence ID" value="NZ_JADBEE010000002.1"/>
</dbReference>
<keyword evidence="7" id="KW-0804">Transcription</keyword>
<dbReference type="Pfam" id="PF02742">
    <property type="entry name" value="Fe_dep_repr_C"/>
    <property type="match status" value="1"/>
</dbReference>
<dbReference type="InterPro" id="IPR036388">
    <property type="entry name" value="WH-like_DNA-bd_sf"/>
</dbReference>
<dbReference type="EMBL" id="JADBEE010000002">
    <property type="protein sequence ID" value="MBE1515307.1"/>
    <property type="molecule type" value="Genomic_DNA"/>
</dbReference>
<dbReference type="PANTHER" id="PTHR33238">
    <property type="entry name" value="IRON (METAL) DEPENDENT REPRESSOR, DTXR FAMILY"/>
    <property type="match status" value="1"/>
</dbReference>
<dbReference type="PANTHER" id="PTHR33238:SF10">
    <property type="entry name" value="IRON-DEPENDENT REPRESSOR IDER"/>
    <property type="match status" value="1"/>
</dbReference>
<dbReference type="InterPro" id="IPR022687">
    <property type="entry name" value="HTH_DTXR"/>
</dbReference>
<keyword evidence="4" id="KW-0408">Iron</keyword>
<sequence length="242" mass="27116">MTDLIDTTEMYLRTILDLEEEEIVPLRARIAERLEHSGPTVSQTVARMERDGLLVLTADRRLQLTESGRGLAVQVMRKHRLAERLLSDVIGLEWPYIHEEACRWEHVMSERVERRLVEILQSPVESPYGNPIPGLEELGVVLPAVQPTPTRITLRQAAETDPDGTSGAQWQVKRLAESIQMEPEVLEQLLEAGLRPGGALRLRGLNQAHVMLEVAPSAEPPFEVELPLEVAQHIFVAEILAG</sequence>
<evidence type="ECO:0000313" key="10">
    <source>
        <dbReference type="Proteomes" id="UP000636579"/>
    </source>
</evidence>
<dbReference type="InterPro" id="IPR001367">
    <property type="entry name" value="Fe_dep_repressor"/>
</dbReference>
<name>A0ABR9J8V7_9MICC</name>
<accession>A0ABR9J8V7</accession>
<evidence type="ECO:0000256" key="1">
    <source>
        <dbReference type="ARBA" id="ARBA00004496"/>
    </source>
</evidence>
<feature type="domain" description="HTH dtxR-type" evidence="8">
    <location>
        <begin position="1"/>
        <end position="65"/>
    </location>
</feature>
<dbReference type="InterPro" id="IPR036421">
    <property type="entry name" value="Fe_dep_repressor_sf"/>
</dbReference>
<dbReference type="SUPFAM" id="SSF46785">
    <property type="entry name" value="Winged helix' DNA-binding domain"/>
    <property type="match status" value="1"/>
</dbReference>
<reference evidence="9 10" key="1">
    <citation type="submission" date="2020-10" db="EMBL/GenBank/DDBJ databases">
        <title>Sequencing the genomes of 1000 actinobacteria strains.</title>
        <authorList>
            <person name="Klenk H.-P."/>
        </authorList>
    </citation>
    <scope>NUCLEOTIDE SEQUENCE [LARGE SCALE GENOMIC DNA]</scope>
    <source>
        <strain evidence="9 10">DSM 15474</strain>
    </source>
</reference>
<proteinExistence type="inferred from homology"/>
<gene>
    <name evidence="9" type="ORF">H4W26_002099</name>
</gene>
<dbReference type="InterPro" id="IPR050536">
    <property type="entry name" value="DtxR_MntR_Metal-Reg"/>
</dbReference>
<evidence type="ECO:0000256" key="5">
    <source>
        <dbReference type="ARBA" id="ARBA00023015"/>
    </source>
</evidence>
<comment type="subcellular location">
    <subcellularLocation>
        <location evidence="1">Cytoplasm</location>
    </subcellularLocation>
</comment>
<dbReference type="InterPro" id="IPR038157">
    <property type="entry name" value="FeoA_core_dom"/>
</dbReference>
<protein>
    <submittedName>
        <fullName evidence="9">DtxR family Mn-dependent transcriptional regulator</fullName>
    </submittedName>
</protein>
<evidence type="ECO:0000259" key="8">
    <source>
        <dbReference type="PROSITE" id="PS50944"/>
    </source>
</evidence>
<keyword evidence="10" id="KW-1185">Reference proteome</keyword>
<dbReference type="InterPro" id="IPR008988">
    <property type="entry name" value="Transcriptional_repressor_C"/>
</dbReference>
<keyword evidence="5" id="KW-0805">Transcription regulation</keyword>
<dbReference type="SMART" id="SM00529">
    <property type="entry name" value="HTH_DTXR"/>
    <property type="match status" value="1"/>
</dbReference>